<accession>A0A382GDK7</accession>
<sequence length="448" mass="49662">MRIESKHRVRRTLSRPDIPSSEPSTRAHPAALSSVILLTARLPSDINRWFRSSVMTPSSPSKVLDGVRILELARWQAAPRGGMILRDMGAEVIKIEWRKGADLRNSGPFVGDTSVQFAAYNRGKKSITLNTRHPKGKELFLDLVAVSDVVLENFRPGTMDDMEFGYDDMCRVNPGIILASVSGFGQYGPYRDRQCFDPIIQAMSGIGDQTGRGFDQPIMAEGPIMDRTAALHATVGILGALRHRDRTGEGQWLEVAMLDGGISLEEVALAMCYETGTNDFKRAGTFLKCQDGWVTTGAARAGMWERMLKVMGYDELSEDPEYAAPMFATEKAEIRMELLHLWCEERPVKEVEDALVAADIPVGRAMSIPEVLEDRHIWEREVMMEADVDGHPGKKMLVPGPSFIKFSKTPTTAGPIPRFGEHNPEIYGGLLGLDDERLAEMVKDGIIT</sequence>
<evidence type="ECO:0000256" key="2">
    <source>
        <dbReference type="SAM" id="MobiDB-lite"/>
    </source>
</evidence>
<gene>
    <name evidence="3" type="ORF">METZ01_LOCUS225541</name>
</gene>
<dbReference type="InterPro" id="IPR050483">
    <property type="entry name" value="CoA-transferase_III_domain"/>
</dbReference>
<evidence type="ECO:0008006" key="4">
    <source>
        <dbReference type="Google" id="ProtNLM"/>
    </source>
</evidence>
<feature type="region of interest" description="Disordered" evidence="2">
    <location>
        <begin position="1"/>
        <end position="26"/>
    </location>
</feature>
<name>A0A382GDK7_9ZZZZ</name>
<dbReference type="InterPro" id="IPR044855">
    <property type="entry name" value="CoA-Trfase_III_dom3_sf"/>
</dbReference>
<evidence type="ECO:0000256" key="1">
    <source>
        <dbReference type="ARBA" id="ARBA00022679"/>
    </source>
</evidence>
<reference evidence="3" key="1">
    <citation type="submission" date="2018-05" db="EMBL/GenBank/DDBJ databases">
        <authorList>
            <person name="Lanie J.A."/>
            <person name="Ng W.-L."/>
            <person name="Kazmierczak K.M."/>
            <person name="Andrzejewski T.M."/>
            <person name="Davidsen T.M."/>
            <person name="Wayne K.J."/>
            <person name="Tettelin H."/>
            <person name="Glass J.I."/>
            <person name="Rusch D."/>
            <person name="Podicherti R."/>
            <person name="Tsui H.-C.T."/>
            <person name="Winkler M.E."/>
        </authorList>
    </citation>
    <scope>NUCLEOTIDE SEQUENCE</scope>
</reference>
<dbReference type="EMBL" id="UINC01054687">
    <property type="protein sequence ID" value="SVB72687.1"/>
    <property type="molecule type" value="Genomic_DNA"/>
</dbReference>
<proteinExistence type="predicted"/>
<keyword evidence="1" id="KW-0808">Transferase</keyword>
<dbReference type="AlphaFoldDB" id="A0A382GDK7"/>
<dbReference type="PANTHER" id="PTHR48207">
    <property type="entry name" value="SUCCINATE--HYDROXYMETHYLGLUTARATE COA-TRANSFERASE"/>
    <property type="match status" value="1"/>
</dbReference>
<protein>
    <recommendedName>
        <fullName evidence="4">CoA transferase</fullName>
    </recommendedName>
</protein>
<dbReference type="Gene3D" id="3.30.1540.10">
    <property type="entry name" value="formyl-coa transferase, domain 3"/>
    <property type="match status" value="1"/>
</dbReference>
<organism evidence="3">
    <name type="scientific">marine metagenome</name>
    <dbReference type="NCBI Taxonomy" id="408172"/>
    <lineage>
        <taxon>unclassified sequences</taxon>
        <taxon>metagenomes</taxon>
        <taxon>ecological metagenomes</taxon>
    </lineage>
</organism>
<dbReference type="Pfam" id="PF02515">
    <property type="entry name" value="CoA_transf_3"/>
    <property type="match status" value="1"/>
</dbReference>
<dbReference type="PANTHER" id="PTHR48207:SF3">
    <property type="entry name" value="SUCCINATE--HYDROXYMETHYLGLUTARATE COA-TRANSFERASE"/>
    <property type="match status" value="1"/>
</dbReference>
<dbReference type="Gene3D" id="3.40.50.10540">
    <property type="entry name" value="Crotonobetainyl-coa:carnitine coa-transferase, domain 1"/>
    <property type="match status" value="1"/>
</dbReference>
<dbReference type="GO" id="GO:0008410">
    <property type="term" value="F:CoA-transferase activity"/>
    <property type="evidence" value="ECO:0007669"/>
    <property type="project" value="TreeGrafter"/>
</dbReference>
<dbReference type="InterPro" id="IPR023606">
    <property type="entry name" value="CoA-Trfase_III_dom_1_sf"/>
</dbReference>
<dbReference type="InterPro" id="IPR003673">
    <property type="entry name" value="CoA-Trfase_fam_III"/>
</dbReference>
<dbReference type="SUPFAM" id="SSF89796">
    <property type="entry name" value="CoA-transferase family III (CaiB/BaiF)"/>
    <property type="match status" value="1"/>
</dbReference>
<evidence type="ECO:0000313" key="3">
    <source>
        <dbReference type="EMBL" id="SVB72687.1"/>
    </source>
</evidence>